<keyword evidence="5" id="KW-0963">Cytoplasm</keyword>
<feature type="binding site" evidence="5">
    <location>
        <begin position="290"/>
        <end position="294"/>
    </location>
    <ligand>
        <name>ATP</name>
        <dbReference type="ChEBI" id="CHEBI:30616"/>
    </ligand>
</feature>
<dbReference type="Pfam" id="PF05189">
    <property type="entry name" value="RTC_insert"/>
    <property type="match status" value="1"/>
</dbReference>
<reference evidence="10" key="1">
    <citation type="journal article" date="2022" name="Int. J. Syst. Evol. Microbiol.">
        <title>Anaeromyxobacter oryzae sp. nov., Anaeromyxobacter diazotrophicus sp. nov. and Anaeromyxobacter paludicola sp. nov., isolated from paddy soils.</title>
        <authorList>
            <person name="Itoh H."/>
            <person name="Xu Z."/>
            <person name="Mise K."/>
            <person name="Masuda Y."/>
            <person name="Ushijima N."/>
            <person name="Hayakawa C."/>
            <person name="Shiratori Y."/>
            <person name="Senoo K."/>
        </authorList>
    </citation>
    <scope>NUCLEOTIDE SEQUENCE [LARGE SCALE GENOMIC DNA]</scope>
    <source>
        <strain evidence="10">Red232</strain>
    </source>
</reference>
<gene>
    <name evidence="5" type="primary">rtcA</name>
    <name evidence="9" type="ORF">AMOR_55420</name>
</gene>
<evidence type="ECO:0000256" key="1">
    <source>
        <dbReference type="ARBA" id="ARBA00009206"/>
    </source>
</evidence>
<dbReference type="InterPro" id="IPR037136">
    <property type="entry name" value="RNA3'_phos_cyclase_dom_sf"/>
</dbReference>
<evidence type="ECO:0000259" key="7">
    <source>
        <dbReference type="Pfam" id="PF01137"/>
    </source>
</evidence>
<evidence type="ECO:0000256" key="4">
    <source>
        <dbReference type="ARBA" id="ARBA00024481"/>
    </source>
</evidence>
<comment type="subcellular location">
    <subcellularLocation>
        <location evidence="5">Cytoplasm</location>
    </subcellularLocation>
</comment>
<feature type="active site" description="Tele-AMP-histidine intermediate" evidence="5">
    <location>
        <position position="327"/>
    </location>
</feature>
<dbReference type="Pfam" id="PF01137">
    <property type="entry name" value="RTC"/>
    <property type="match status" value="1"/>
</dbReference>
<dbReference type="Gene3D" id="3.30.360.20">
    <property type="entry name" value="RNA 3'-terminal phosphate cyclase, insert domain"/>
    <property type="match status" value="1"/>
</dbReference>
<accession>A0ABM7X461</accession>
<dbReference type="Gene3D" id="3.65.10.20">
    <property type="entry name" value="RNA 3'-terminal phosphate cyclase domain"/>
    <property type="match status" value="1"/>
</dbReference>
<name>A0ABM7X461_9BACT</name>
<dbReference type="HAMAP" id="MF_00200">
    <property type="entry name" value="RTC"/>
    <property type="match status" value="1"/>
</dbReference>
<keyword evidence="5" id="KW-0067">ATP-binding</keyword>
<keyword evidence="10" id="KW-1185">Reference proteome</keyword>
<comment type="function">
    <text evidence="5">Catalyzes the conversion of 3'-phosphate to a 2',3'-cyclic phosphodiester at the end of RNA. The mechanism of action of the enzyme occurs in 3 steps: (A) adenylation of the enzyme by ATP; (B) transfer of adenylate to an RNA-N3'P to produce RNA-N3'PP5'A; (C) and attack of the adjacent 2'-hydroxyl on the 3'-phosphorus in the diester linkage to produce the cyclic end product. The biological role of this enzyme is unknown but it is likely to function in some aspects of cellular RNA processing.</text>
</comment>
<feature type="domain" description="RNA 3'-terminal phosphate cyclase" evidence="7">
    <location>
        <begin position="14"/>
        <end position="345"/>
    </location>
</feature>
<feature type="domain" description="RNA 3'-terminal phosphate cyclase insert" evidence="8">
    <location>
        <begin position="187"/>
        <end position="281"/>
    </location>
</feature>
<feature type="binding site" evidence="5">
    <location>
        <position position="106"/>
    </location>
    <ligand>
        <name>ATP</name>
        <dbReference type="ChEBI" id="CHEBI:30616"/>
    </ligand>
</feature>
<dbReference type="PANTHER" id="PTHR11096:SF0">
    <property type="entry name" value="RNA 3'-TERMINAL PHOSPHATE CYCLASE"/>
    <property type="match status" value="1"/>
</dbReference>
<evidence type="ECO:0000313" key="10">
    <source>
        <dbReference type="Proteomes" id="UP001162891"/>
    </source>
</evidence>
<protein>
    <recommendedName>
        <fullName evidence="5 6">RNA 3'-terminal phosphate cyclase</fullName>
        <shortName evidence="5">RNA cyclase</shortName>
        <shortName evidence="5">RNA-3'-phosphate cyclase</shortName>
        <ecNumber evidence="5 6">6.5.1.4</ecNumber>
    </recommendedName>
</protein>
<evidence type="ECO:0000259" key="8">
    <source>
        <dbReference type="Pfam" id="PF05189"/>
    </source>
</evidence>
<evidence type="ECO:0000256" key="3">
    <source>
        <dbReference type="ARBA" id="ARBA00022741"/>
    </source>
</evidence>
<dbReference type="NCBIfam" id="TIGR03399">
    <property type="entry name" value="RNA_3prim_cycl"/>
    <property type="match status" value="1"/>
</dbReference>
<dbReference type="SUPFAM" id="SSF52913">
    <property type="entry name" value="RNA 3'-terminal phosphate cyclase, RPTC, insert domain"/>
    <property type="match status" value="1"/>
</dbReference>
<evidence type="ECO:0000256" key="6">
    <source>
        <dbReference type="NCBIfam" id="TIGR03399"/>
    </source>
</evidence>
<comment type="similarity">
    <text evidence="1 5">Belongs to the RNA 3'-terminal cyclase family. Type 1 subfamily.</text>
</comment>
<dbReference type="Proteomes" id="UP001162891">
    <property type="component" value="Chromosome"/>
</dbReference>
<dbReference type="RefSeq" id="WP_248356802.1">
    <property type="nucleotide sequence ID" value="NZ_AP025591.1"/>
</dbReference>
<evidence type="ECO:0000313" key="9">
    <source>
        <dbReference type="EMBL" id="BDG06546.1"/>
    </source>
</evidence>
<dbReference type="InterPro" id="IPR013791">
    <property type="entry name" value="RNA3'-term_phos_cycl_insert"/>
</dbReference>
<dbReference type="InterPro" id="IPR017770">
    <property type="entry name" value="RNA3'_term_phos_cyc_type_1"/>
</dbReference>
<organism evidence="9 10">
    <name type="scientific">Anaeromyxobacter oryzae</name>
    <dbReference type="NCBI Taxonomy" id="2918170"/>
    <lineage>
        <taxon>Bacteria</taxon>
        <taxon>Pseudomonadati</taxon>
        <taxon>Myxococcota</taxon>
        <taxon>Myxococcia</taxon>
        <taxon>Myxococcales</taxon>
        <taxon>Cystobacterineae</taxon>
        <taxon>Anaeromyxobacteraceae</taxon>
        <taxon>Anaeromyxobacter</taxon>
    </lineage>
</organism>
<dbReference type="EMBL" id="AP025591">
    <property type="protein sequence ID" value="BDG06546.1"/>
    <property type="molecule type" value="Genomic_DNA"/>
</dbReference>
<dbReference type="InterPro" id="IPR000228">
    <property type="entry name" value="RNA3'_term_phos_cyc"/>
</dbReference>
<keyword evidence="2 5" id="KW-0436">Ligase</keyword>
<dbReference type="InterPro" id="IPR013792">
    <property type="entry name" value="RNA3'P_cycl/enolpyr_Trfase_a/b"/>
</dbReference>
<keyword evidence="3 5" id="KW-0547">Nucleotide-binding</keyword>
<comment type="catalytic activity">
    <reaction evidence="4 5">
        <text>a 3'-end 3'-phospho-ribonucleotide-RNA + ATP = a 3'-end 2',3'-cyclophospho-ribonucleotide-RNA + AMP + diphosphate</text>
        <dbReference type="Rhea" id="RHEA:23976"/>
        <dbReference type="Rhea" id="RHEA-COMP:10463"/>
        <dbReference type="Rhea" id="RHEA-COMP:10464"/>
        <dbReference type="ChEBI" id="CHEBI:30616"/>
        <dbReference type="ChEBI" id="CHEBI:33019"/>
        <dbReference type="ChEBI" id="CHEBI:83062"/>
        <dbReference type="ChEBI" id="CHEBI:83064"/>
        <dbReference type="ChEBI" id="CHEBI:456215"/>
        <dbReference type="EC" id="6.5.1.4"/>
    </reaction>
</comment>
<proteinExistence type="inferred from homology"/>
<dbReference type="InterPro" id="IPR023797">
    <property type="entry name" value="RNA3'_phos_cyclase_dom"/>
</dbReference>
<evidence type="ECO:0000256" key="5">
    <source>
        <dbReference type="HAMAP-Rule" id="MF_00200"/>
    </source>
</evidence>
<sequence>MPTDLPIVLDGSEGEGGGQILRTALALSAITGKPFSIVNVRANRLKPGLRPQHREAARAVARLVDAALAGDEVGSDRLEFAPRRSAHAGEWAFDIGTAGSTSLLLQTVCWPLALAGAPSSVTIRGGTHQDHAPSFHYLALVWAPAVARLGFRFALELQAAGFYPEGGGEMTARIEPAHAMPPLDLMHRGTVQDVEVVSMVAGLGFEVAERQASRALRALRDAGVSAEAERVPVPARGSRGGHVLVVAAFERTRAGFGAVAARDRSPEETADLAVNAFRAYLAVGAAVDPHLGDQLLLPAALVAAGLVPPPPGVVPATRYTVSKITKHLSTNAAVVRRFLDVDIAVVGREDGEGEVRVQPPDGAAAEILPLPR</sequence>
<evidence type="ECO:0000256" key="2">
    <source>
        <dbReference type="ARBA" id="ARBA00022598"/>
    </source>
</evidence>
<dbReference type="EC" id="6.5.1.4" evidence="5 6"/>
<dbReference type="PANTHER" id="PTHR11096">
    <property type="entry name" value="RNA 3' TERMINAL PHOSPHATE CYCLASE"/>
    <property type="match status" value="1"/>
</dbReference>
<dbReference type="SUPFAM" id="SSF55205">
    <property type="entry name" value="EPT/RTPC-like"/>
    <property type="match status" value="1"/>
</dbReference>
<dbReference type="InterPro" id="IPR036553">
    <property type="entry name" value="RPTC_insert"/>
</dbReference>
<dbReference type="PIRSF" id="PIRSF005378">
    <property type="entry name" value="RNA3'_term_phos_cycl_euk"/>
    <property type="match status" value="1"/>
</dbReference>